<evidence type="ECO:0000313" key="4">
    <source>
        <dbReference type="Proteomes" id="UP000198504"/>
    </source>
</evidence>
<feature type="domain" description="Stress-response A/B barrel" evidence="2">
    <location>
        <begin position="2"/>
        <end position="96"/>
    </location>
</feature>
<evidence type="ECO:0000313" key="3">
    <source>
        <dbReference type="EMBL" id="SEP98193.1"/>
    </source>
</evidence>
<reference evidence="4" key="1">
    <citation type="submission" date="2016-10" db="EMBL/GenBank/DDBJ databases">
        <authorList>
            <person name="Varghese N."/>
            <person name="Submissions S."/>
        </authorList>
    </citation>
    <scope>NUCLEOTIDE SEQUENCE [LARGE SCALE GENOMIC DNA]</scope>
    <source>
        <strain evidence="4">CGMCC 4.6856</strain>
    </source>
</reference>
<accession>A0A1H9CBN2</accession>
<protein>
    <recommendedName>
        <fullName evidence="2">Stress-response A/B barrel domain-containing protein</fullName>
    </recommendedName>
</protein>
<dbReference type="EMBL" id="FOFA01000002">
    <property type="protein sequence ID" value="SEP98193.1"/>
    <property type="molecule type" value="Genomic_DNA"/>
</dbReference>
<sequence>MIRNVVLGRIDPDATEEVRFGLDTGLLGLAGMRPAGLVGPMRIGFDAGLREGGWSFAITNDWVDAAAYQAYDVDPEHGEFRALVGRACLEVARVQFETPDLPPDDHDPALPTDPEPLGL</sequence>
<dbReference type="InterPro" id="IPR011008">
    <property type="entry name" value="Dimeric_a/b-barrel"/>
</dbReference>
<gene>
    <name evidence="3" type="ORF">SAMN05421756_102135</name>
</gene>
<evidence type="ECO:0000259" key="2">
    <source>
        <dbReference type="PROSITE" id="PS51502"/>
    </source>
</evidence>
<proteinExistence type="predicted"/>
<dbReference type="RefSeq" id="WP_198409952.1">
    <property type="nucleotide sequence ID" value="NZ_FOFA01000002.1"/>
</dbReference>
<dbReference type="STRING" id="1036181.SAMN05421756_102135"/>
<feature type="region of interest" description="Disordered" evidence="1">
    <location>
        <begin position="98"/>
        <end position="119"/>
    </location>
</feature>
<dbReference type="SMART" id="SM00886">
    <property type="entry name" value="Dabb"/>
    <property type="match status" value="1"/>
</dbReference>
<dbReference type="Proteomes" id="UP000198504">
    <property type="component" value="Unassembled WGS sequence"/>
</dbReference>
<dbReference type="Gene3D" id="3.30.70.100">
    <property type="match status" value="1"/>
</dbReference>
<dbReference type="AlphaFoldDB" id="A0A1H9CBN2"/>
<dbReference type="PROSITE" id="PS51502">
    <property type="entry name" value="S_R_A_B_BARREL"/>
    <property type="match status" value="1"/>
</dbReference>
<organism evidence="3 4">
    <name type="scientific">Microlunatus flavus</name>
    <dbReference type="NCBI Taxonomy" id="1036181"/>
    <lineage>
        <taxon>Bacteria</taxon>
        <taxon>Bacillati</taxon>
        <taxon>Actinomycetota</taxon>
        <taxon>Actinomycetes</taxon>
        <taxon>Propionibacteriales</taxon>
        <taxon>Propionibacteriaceae</taxon>
        <taxon>Microlunatus</taxon>
    </lineage>
</organism>
<evidence type="ECO:0000256" key="1">
    <source>
        <dbReference type="SAM" id="MobiDB-lite"/>
    </source>
</evidence>
<keyword evidence="4" id="KW-1185">Reference proteome</keyword>
<name>A0A1H9CBN2_9ACTN</name>
<dbReference type="InterPro" id="IPR013097">
    <property type="entry name" value="Dabb"/>
</dbReference>
<dbReference type="SUPFAM" id="SSF54909">
    <property type="entry name" value="Dimeric alpha+beta barrel"/>
    <property type="match status" value="1"/>
</dbReference>